<dbReference type="GO" id="GO:0051701">
    <property type="term" value="P:biological process involved in interaction with host"/>
    <property type="evidence" value="ECO:0007669"/>
    <property type="project" value="UniProtKB-ARBA"/>
</dbReference>
<organismHost>
    <name type="scientific">Bacillus subtilis</name>
    <dbReference type="NCBI Taxonomy" id="1423"/>
</organismHost>
<reference evidence="4 5" key="1">
    <citation type="journal article" date="2009" name="J. Mol. Biol.">
        <title>The genome of Bacillus subtilis bacteriophage SPO1.</title>
        <authorList>
            <person name="Stewart C.R."/>
            <person name="Casjens S.R."/>
            <person name="Cresawn S.G."/>
            <person name="Houtz J.M."/>
            <person name="Smith A.L."/>
            <person name="Ford M.E."/>
            <person name="Peebles C.L."/>
            <person name="Hatfull G.F."/>
            <person name="Hendrix R.W."/>
            <person name="Huang W.M."/>
            <person name="Pedulla M.L."/>
        </authorList>
    </citation>
    <scope>NUCLEOTIDE SEQUENCE [LARGE SCALE GENOMIC DNA]</scope>
</reference>
<accession>B6V2M4</accession>
<keyword evidence="5" id="KW-1185">Reference proteome</keyword>
<dbReference type="Proteomes" id="UP000001590">
    <property type="component" value="Segment"/>
</dbReference>
<evidence type="ECO:0000256" key="3">
    <source>
        <dbReference type="SAM" id="MobiDB-lite"/>
    </source>
</evidence>
<dbReference type="EMBL" id="FJ230960">
    <property type="protein sequence ID" value="ACI90965.1"/>
    <property type="molecule type" value="Genomic_DNA"/>
</dbReference>
<dbReference type="RefSeq" id="YP_002300336.1">
    <property type="nucleotide sequence ID" value="NC_011421.1"/>
</dbReference>
<evidence type="ECO:0000256" key="2">
    <source>
        <dbReference type="ARBA" id="ARBA00022844"/>
    </source>
</evidence>
<dbReference type="GO" id="GO:0019058">
    <property type="term" value="P:viral life cycle"/>
    <property type="evidence" value="ECO:0007669"/>
    <property type="project" value="UniProtKB-ARBA"/>
</dbReference>
<dbReference type="KEGG" id="vg:7009052"/>
<dbReference type="Gene3D" id="2.160.20.10">
    <property type="entry name" value="Single-stranded right-handed beta-helix, Pectin lyase-like"/>
    <property type="match status" value="1"/>
</dbReference>
<dbReference type="InterPro" id="IPR012334">
    <property type="entry name" value="Pectin_lyas_fold"/>
</dbReference>
<evidence type="ECO:0000313" key="5">
    <source>
        <dbReference type="Proteomes" id="UP000001590"/>
    </source>
</evidence>
<dbReference type="GO" id="GO:0044423">
    <property type="term" value="C:virion component"/>
    <property type="evidence" value="ECO:0007669"/>
    <property type="project" value="UniProtKB-KW"/>
</dbReference>
<evidence type="ECO:0000313" key="4">
    <source>
        <dbReference type="EMBL" id="ACI90965.1"/>
    </source>
</evidence>
<protein>
    <submittedName>
        <fullName evidence="4">Gp2.51</fullName>
    </submittedName>
</protein>
<comment type="subcellular location">
    <subcellularLocation>
        <location evidence="1">Virion</location>
    </subcellularLocation>
</comment>
<evidence type="ECO:0000256" key="1">
    <source>
        <dbReference type="ARBA" id="ARBA00004328"/>
    </source>
</evidence>
<sequence>MGRHIMQEDVNVVSVTSMGAKGDGVTDDTLQSRGNILPGPVDTSSDTGISLYGACSKAYVKDNLI</sequence>
<gene>
    <name evidence="4" type="primary">2.51</name>
    <name evidence="4" type="ORF">SPO1_63</name>
</gene>
<feature type="region of interest" description="Disordered" evidence="3">
    <location>
        <begin position="23"/>
        <end position="44"/>
    </location>
</feature>
<name>B6V2M4_BPSP1</name>
<dbReference type="GeneID" id="7009052"/>
<organism evidence="4 5">
    <name type="scientific">Bacillus phage SP01</name>
    <name type="common">Bacteriophage SP01</name>
    <dbReference type="NCBI Taxonomy" id="2884427"/>
    <lineage>
        <taxon>Viruses</taxon>
        <taxon>Duplodnaviria</taxon>
        <taxon>Heunggongvirae</taxon>
        <taxon>Uroviricota</taxon>
        <taxon>Caudoviricetes</taxon>
        <taxon>Herelleviridae</taxon>
        <taxon>Spounavirinae</taxon>
        <taxon>Okubovirus</taxon>
        <taxon>Okubovirus SPO1</taxon>
    </lineage>
</organism>
<proteinExistence type="predicted"/>
<keyword evidence="2" id="KW-0946">Virion</keyword>